<evidence type="ECO:0000313" key="1">
    <source>
        <dbReference type="EMBL" id="KAJ0025016.1"/>
    </source>
</evidence>
<keyword evidence="2" id="KW-1185">Reference proteome</keyword>
<dbReference type="Proteomes" id="UP001163603">
    <property type="component" value="Chromosome 10"/>
</dbReference>
<protein>
    <submittedName>
        <fullName evidence="1">Uncharacterized protein</fullName>
    </submittedName>
</protein>
<evidence type="ECO:0000313" key="2">
    <source>
        <dbReference type="Proteomes" id="UP001163603"/>
    </source>
</evidence>
<proteinExistence type="predicted"/>
<sequence>MMNFVAICLVVTSLVAAGVFSPNPEKNNQKEQVIVKEGHRVVVVEYDEHGQPNTKIFISPENEYYIKKPGSGSASDVEEKISSAASDAYNNAKGKIKEASSDLGQELSGSKPSFGEGHGHGPAELLCDAYGNCKHKIASAIGKAKDKVKEAAMHDKEKANEAKEKASEVAHGTIAFEKEKATEAKDKVSEAAHDAIAQNKEIAHEAKAAVQDAFGKAKEGFSEKAHGAKEAVQKTYGKAKEGMSQTAQDVKETAEKPVAKAKGTIKETKDLGNAIRGDIGRNVSEQVASVRDSVKEKAKEAKEGTKHAAERVKTGAHNFFDRFVHRETFGGLMGVLNLLGFAIAYGMCVWVSFVSSYVLAEALPRQQFGMVQSKIYPVYFRGMACSIVLALLGHMPRLFAGGKVEIFQGFNLLASILMVFVNSMYMEPRATKVMFERMKAEKEEGRGRESILTDTSWATERERARMTDPTATATTTTTGEAPTAVTQSTGQEQVRSKISRLSERLKNLNTCSSILNILTLMSLSWHLVYLGQGLQKIC</sequence>
<name>A0ACC0XU73_9ROSI</name>
<comment type="caution">
    <text evidence="1">The sequence shown here is derived from an EMBL/GenBank/DDBJ whole genome shotgun (WGS) entry which is preliminary data.</text>
</comment>
<dbReference type="EMBL" id="CM047745">
    <property type="protein sequence ID" value="KAJ0025016.1"/>
    <property type="molecule type" value="Genomic_DNA"/>
</dbReference>
<reference evidence="2" key="1">
    <citation type="journal article" date="2023" name="G3 (Bethesda)">
        <title>Genome assembly and association tests identify interacting loci associated with vigor, precocity, and sex in interspecific pistachio rootstocks.</title>
        <authorList>
            <person name="Palmer W."/>
            <person name="Jacygrad E."/>
            <person name="Sagayaradj S."/>
            <person name="Cavanaugh K."/>
            <person name="Han R."/>
            <person name="Bertier L."/>
            <person name="Beede B."/>
            <person name="Kafkas S."/>
            <person name="Golino D."/>
            <person name="Preece J."/>
            <person name="Michelmore R."/>
        </authorList>
    </citation>
    <scope>NUCLEOTIDE SEQUENCE [LARGE SCALE GENOMIC DNA]</scope>
</reference>
<gene>
    <name evidence="1" type="ORF">Pint_07434</name>
</gene>
<organism evidence="1 2">
    <name type="scientific">Pistacia integerrima</name>
    <dbReference type="NCBI Taxonomy" id="434235"/>
    <lineage>
        <taxon>Eukaryota</taxon>
        <taxon>Viridiplantae</taxon>
        <taxon>Streptophyta</taxon>
        <taxon>Embryophyta</taxon>
        <taxon>Tracheophyta</taxon>
        <taxon>Spermatophyta</taxon>
        <taxon>Magnoliopsida</taxon>
        <taxon>eudicotyledons</taxon>
        <taxon>Gunneridae</taxon>
        <taxon>Pentapetalae</taxon>
        <taxon>rosids</taxon>
        <taxon>malvids</taxon>
        <taxon>Sapindales</taxon>
        <taxon>Anacardiaceae</taxon>
        <taxon>Pistacia</taxon>
    </lineage>
</organism>
<accession>A0ACC0XU73</accession>